<name>A0A0W0R5F0_9GAMM</name>
<dbReference type="EMBL" id="LNKA01000001">
    <property type="protein sequence ID" value="KTC66254.1"/>
    <property type="molecule type" value="Genomic_DNA"/>
</dbReference>
<dbReference type="EMBL" id="LR134418">
    <property type="protein sequence ID" value="VEH84850.1"/>
    <property type="molecule type" value="Genomic_DNA"/>
</dbReference>
<evidence type="ECO:0000259" key="3">
    <source>
        <dbReference type="PROSITE" id="PS51186"/>
    </source>
</evidence>
<dbReference type="PANTHER" id="PTHR10545:SF29">
    <property type="entry name" value="GH14572P-RELATED"/>
    <property type="match status" value="1"/>
</dbReference>
<dbReference type="PATRIC" id="fig|45056.6.peg.944"/>
<sequence length="147" mass="17321">MLTIRSAEQGDFQGWSQLYKQYLDFYHTTLSEEQLLTLWDWFFDDEKKIHCFIAFLKEHPVGLVHFREFLRPIKASIGLFMDDLFVDSSYRGQGVAQKLIKSIEDFASQKNISVVRWITADNNQHAMKVYDKLASKTKWVTYDLIVS</sequence>
<evidence type="ECO:0000313" key="6">
    <source>
        <dbReference type="Proteomes" id="UP000054859"/>
    </source>
</evidence>
<keyword evidence="5" id="KW-0614">Plasmid</keyword>
<evidence type="ECO:0000313" key="7">
    <source>
        <dbReference type="Proteomes" id="UP000281170"/>
    </source>
</evidence>
<dbReference type="Proteomes" id="UP000281170">
    <property type="component" value="Plasmid 9"/>
</dbReference>
<feature type="domain" description="N-acetyltransferase" evidence="3">
    <location>
        <begin position="2"/>
        <end position="147"/>
    </location>
</feature>
<dbReference type="InterPro" id="IPR000182">
    <property type="entry name" value="GNAT_dom"/>
</dbReference>
<dbReference type="InterPro" id="IPR051016">
    <property type="entry name" value="Diverse_Substrate_AcTransf"/>
</dbReference>
<dbReference type="STRING" id="45056.Lade_0912"/>
<dbReference type="EC" id="2.3.1.-" evidence="5"/>
<dbReference type="EC" id="2.3.1.57" evidence="4"/>
<dbReference type="KEGG" id="ladl:NCTC12735_00470"/>
<keyword evidence="2 4" id="KW-0012">Acyltransferase</keyword>
<dbReference type="Pfam" id="PF00583">
    <property type="entry name" value="Acetyltransf_1"/>
    <property type="match status" value="1"/>
</dbReference>
<proteinExistence type="predicted"/>
<gene>
    <name evidence="4" type="primary">ats</name>
    <name evidence="4" type="ORF">Lade_0912</name>
    <name evidence="5" type="ORF">NCTC12735_00470</name>
</gene>
<reference evidence="5 7" key="2">
    <citation type="submission" date="2018-12" db="EMBL/GenBank/DDBJ databases">
        <authorList>
            <consortium name="Pathogen Informatics"/>
        </authorList>
    </citation>
    <scope>NUCLEOTIDE SEQUENCE [LARGE SCALE GENOMIC DNA]</scope>
    <source>
        <strain evidence="5 7">NCTC12735</strain>
        <plasmid evidence="7">9</plasmid>
    </source>
</reference>
<dbReference type="RefSeq" id="WP_058461943.1">
    <property type="nucleotide sequence ID" value="NZ_CAAAHS010000002.1"/>
</dbReference>
<dbReference type="Proteomes" id="UP000054859">
    <property type="component" value="Unassembled WGS sequence"/>
</dbReference>
<dbReference type="InterPro" id="IPR016181">
    <property type="entry name" value="Acyl_CoA_acyltransferase"/>
</dbReference>
<keyword evidence="6" id="KW-1185">Reference proteome</keyword>
<dbReference type="AlphaFoldDB" id="A0A0W0R5F0"/>
<dbReference type="OrthoDB" id="9805924at2"/>
<dbReference type="GO" id="GO:0004145">
    <property type="term" value="F:diamine N-acetyltransferase activity"/>
    <property type="evidence" value="ECO:0007669"/>
    <property type="project" value="UniProtKB-EC"/>
</dbReference>
<evidence type="ECO:0000313" key="5">
    <source>
        <dbReference type="EMBL" id="VEH84850.1"/>
    </source>
</evidence>
<dbReference type="SUPFAM" id="SSF55729">
    <property type="entry name" value="Acyl-CoA N-acyltransferases (Nat)"/>
    <property type="match status" value="1"/>
</dbReference>
<dbReference type="PANTHER" id="PTHR10545">
    <property type="entry name" value="DIAMINE N-ACETYLTRANSFERASE"/>
    <property type="match status" value="1"/>
</dbReference>
<dbReference type="Gene3D" id="3.40.630.30">
    <property type="match status" value="1"/>
</dbReference>
<evidence type="ECO:0000256" key="2">
    <source>
        <dbReference type="ARBA" id="ARBA00023315"/>
    </source>
</evidence>
<protein>
    <submittedName>
        <fullName evidence="4">N-acetyltransferase ats1</fullName>
        <ecNumber evidence="5">2.3.1.-</ecNumber>
        <ecNumber evidence="4">2.3.1.57</ecNumber>
    </submittedName>
</protein>
<evidence type="ECO:0000313" key="4">
    <source>
        <dbReference type="EMBL" id="KTC66254.1"/>
    </source>
</evidence>
<accession>A0A0W0R5F0</accession>
<keyword evidence="1 4" id="KW-0808">Transferase</keyword>
<evidence type="ECO:0000256" key="1">
    <source>
        <dbReference type="ARBA" id="ARBA00022679"/>
    </source>
</evidence>
<organism evidence="4 6">
    <name type="scientific">Legionella adelaidensis</name>
    <dbReference type="NCBI Taxonomy" id="45056"/>
    <lineage>
        <taxon>Bacteria</taxon>
        <taxon>Pseudomonadati</taxon>
        <taxon>Pseudomonadota</taxon>
        <taxon>Gammaproteobacteria</taxon>
        <taxon>Legionellales</taxon>
        <taxon>Legionellaceae</taxon>
        <taxon>Legionella</taxon>
    </lineage>
</organism>
<reference evidence="4 6" key="1">
    <citation type="submission" date="2015-11" db="EMBL/GenBank/DDBJ databases">
        <title>Identification of large and diverse effector repertoires of 38 Legionella species.</title>
        <authorList>
            <person name="Burstein D."/>
            <person name="Amaro F."/>
            <person name="Zusman T."/>
            <person name="Lifshitz Z."/>
            <person name="Cohen O."/>
            <person name="Gilbert J.A."/>
            <person name="Pupko T."/>
            <person name="Shuman H.A."/>
            <person name="Segal G."/>
        </authorList>
    </citation>
    <scope>NUCLEOTIDE SEQUENCE [LARGE SCALE GENOMIC DNA]</scope>
    <source>
        <strain evidence="4 6">1762-AUS-E</strain>
    </source>
</reference>
<dbReference type="PROSITE" id="PS51186">
    <property type="entry name" value="GNAT"/>
    <property type="match status" value="1"/>
</dbReference>
<dbReference type="CDD" id="cd04301">
    <property type="entry name" value="NAT_SF"/>
    <property type="match status" value="1"/>
</dbReference>
<geneLocation type="plasmid" evidence="5 7">
    <name>9</name>
</geneLocation>